<evidence type="ECO:0000313" key="3">
    <source>
        <dbReference type="Proteomes" id="UP000320876"/>
    </source>
</evidence>
<evidence type="ECO:0000256" key="1">
    <source>
        <dbReference type="SAM" id="Phobius"/>
    </source>
</evidence>
<dbReference type="RefSeq" id="WP_142003533.1">
    <property type="nucleotide sequence ID" value="NZ_VFML01000002.1"/>
</dbReference>
<name>A0A542CTX9_AMYCI</name>
<comment type="caution">
    <text evidence="2">The sequence shown here is derived from an EMBL/GenBank/DDBJ whole genome shotgun (WGS) entry which is preliminary data.</text>
</comment>
<evidence type="ECO:0000313" key="2">
    <source>
        <dbReference type="EMBL" id="TQI94285.1"/>
    </source>
</evidence>
<protein>
    <submittedName>
        <fullName evidence="2">Uncharacterized protein</fullName>
    </submittedName>
</protein>
<sequence length="70" mass="7763">MSERGEADGRWAPWYVYVVPIVGVNLLKQQLVEDLPTVANVAVTAGIIGLLILVITAVYRSMPGNRQRQR</sequence>
<dbReference type="Proteomes" id="UP000320876">
    <property type="component" value="Unassembled WGS sequence"/>
</dbReference>
<reference evidence="2 3" key="1">
    <citation type="submission" date="2019-06" db="EMBL/GenBank/DDBJ databases">
        <title>Sequencing the genomes of 1000 actinobacteria strains.</title>
        <authorList>
            <person name="Klenk H.-P."/>
        </authorList>
    </citation>
    <scope>NUCLEOTIDE SEQUENCE [LARGE SCALE GENOMIC DNA]</scope>
    <source>
        <strain evidence="2 3">DSM 45679</strain>
    </source>
</reference>
<proteinExistence type="predicted"/>
<accession>A0A542CTX9</accession>
<keyword evidence="1" id="KW-0812">Transmembrane</keyword>
<feature type="transmembrane region" description="Helical" evidence="1">
    <location>
        <begin position="12"/>
        <end position="32"/>
    </location>
</feature>
<organism evidence="2 3">
    <name type="scientific">Amycolatopsis cihanbeyliensis</name>
    <dbReference type="NCBI Taxonomy" id="1128664"/>
    <lineage>
        <taxon>Bacteria</taxon>
        <taxon>Bacillati</taxon>
        <taxon>Actinomycetota</taxon>
        <taxon>Actinomycetes</taxon>
        <taxon>Pseudonocardiales</taxon>
        <taxon>Pseudonocardiaceae</taxon>
        <taxon>Amycolatopsis</taxon>
    </lineage>
</organism>
<keyword evidence="1" id="KW-0472">Membrane</keyword>
<dbReference type="EMBL" id="VFML01000002">
    <property type="protein sequence ID" value="TQI94285.1"/>
    <property type="molecule type" value="Genomic_DNA"/>
</dbReference>
<dbReference type="OrthoDB" id="3542463at2"/>
<dbReference type="AlphaFoldDB" id="A0A542CTX9"/>
<gene>
    <name evidence="2" type="ORF">FB471_6447</name>
</gene>
<feature type="transmembrane region" description="Helical" evidence="1">
    <location>
        <begin position="38"/>
        <end position="59"/>
    </location>
</feature>
<keyword evidence="3" id="KW-1185">Reference proteome</keyword>
<keyword evidence="1" id="KW-1133">Transmembrane helix</keyword>